<evidence type="ECO:0000256" key="3">
    <source>
        <dbReference type="SAM" id="MobiDB-lite"/>
    </source>
</evidence>
<proteinExistence type="inferred from homology"/>
<organism evidence="4 5">
    <name type="scientific">Ectocarpus siliculosus</name>
    <name type="common">Brown alga</name>
    <name type="synonym">Conferva siliculosa</name>
    <dbReference type="NCBI Taxonomy" id="2880"/>
    <lineage>
        <taxon>Eukaryota</taxon>
        <taxon>Sar</taxon>
        <taxon>Stramenopiles</taxon>
        <taxon>Ochrophyta</taxon>
        <taxon>PX clade</taxon>
        <taxon>Phaeophyceae</taxon>
        <taxon>Ectocarpales</taxon>
        <taxon>Ectocarpaceae</taxon>
        <taxon>Ectocarpus</taxon>
    </lineage>
</organism>
<evidence type="ECO:0000256" key="1">
    <source>
        <dbReference type="ARBA" id="ARBA00009550"/>
    </source>
</evidence>
<dbReference type="Proteomes" id="UP000002630">
    <property type="component" value="Linkage Group LG17"/>
</dbReference>
<feature type="region of interest" description="Disordered" evidence="3">
    <location>
        <begin position="519"/>
        <end position="571"/>
    </location>
</feature>
<gene>
    <name evidence="4" type="ORF">Esi_0089_0027</name>
</gene>
<dbReference type="InParanoid" id="D7G8F5"/>
<feature type="compositionally biased region" description="Low complexity" evidence="3">
    <location>
        <begin position="72"/>
        <end position="87"/>
    </location>
</feature>
<evidence type="ECO:0000256" key="2">
    <source>
        <dbReference type="SAM" id="Coils"/>
    </source>
</evidence>
<reference evidence="4 5" key="1">
    <citation type="journal article" date="2010" name="Nature">
        <title>The Ectocarpus genome and the independent evolution of multicellularity in brown algae.</title>
        <authorList>
            <person name="Cock J.M."/>
            <person name="Sterck L."/>
            <person name="Rouze P."/>
            <person name="Scornet D."/>
            <person name="Allen A.E."/>
            <person name="Amoutzias G."/>
            <person name="Anthouard V."/>
            <person name="Artiguenave F."/>
            <person name="Aury J.M."/>
            <person name="Badger J.H."/>
            <person name="Beszteri B."/>
            <person name="Billiau K."/>
            <person name="Bonnet E."/>
            <person name="Bothwell J.H."/>
            <person name="Bowler C."/>
            <person name="Boyen C."/>
            <person name="Brownlee C."/>
            <person name="Carrano C.J."/>
            <person name="Charrier B."/>
            <person name="Cho G.Y."/>
            <person name="Coelho S.M."/>
            <person name="Collen J."/>
            <person name="Corre E."/>
            <person name="Da Silva C."/>
            <person name="Delage L."/>
            <person name="Delaroque N."/>
            <person name="Dittami S.M."/>
            <person name="Doulbeau S."/>
            <person name="Elias M."/>
            <person name="Farnham G."/>
            <person name="Gachon C.M."/>
            <person name="Gschloessl B."/>
            <person name="Heesch S."/>
            <person name="Jabbari K."/>
            <person name="Jubin C."/>
            <person name="Kawai H."/>
            <person name="Kimura K."/>
            <person name="Kloareg B."/>
            <person name="Kupper F.C."/>
            <person name="Lang D."/>
            <person name="Le Bail A."/>
            <person name="Leblanc C."/>
            <person name="Lerouge P."/>
            <person name="Lohr M."/>
            <person name="Lopez P.J."/>
            <person name="Martens C."/>
            <person name="Maumus F."/>
            <person name="Michel G."/>
            <person name="Miranda-Saavedra D."/>
            <person name="Morales J."/>
            <person name="Moreau H."/>
            <person name="Motomura T."/>
            <person name="Nagasato C."/>
            <person name="Napoli C.A."/>
            <person name="Nelson D.R."/>
            <person name="Nyvall-Collen P."/>
            <person name="Peters A.F."/>
            <person name="Pommier C."/>
            <person name="Potin P."/>
            <person name="Poulain J."/>
            <person name="Quesneville H."/>
            <person name="Read B."/>
            <person name="Rensing S.A."/>
            <person name="Ritter A."/>
            <person name="Rousvoal S."/>
            <person name="Samanta M."/>
            <person name="Samson G."/>
            <person name="Schroeder D.C."/>
            <person name="Segurens B."/>
            <person name="Strittmatter M."/>
            <person name="Tonon T."/>
            <person name="Tregear J.W."/>
            <person name="Valentin K."/>
            <person name="von Dassow P."/>
            <person name="Yamagishi T."/>
            <person name="Van de Peer Y."/>
            <person name="Wincker P."/>
        </authorList>
    </citation>
    <scope>NUCLEOTIDE SEQUENCE [LARGE SCALE GENOMIC DNA]</scope>
    <source>
        <strain evidence="5">Ec32 / CCAP1310/4</strain>
    </source>
</reference>
<dbReference type="AlphaFoldDB" id="D7G8F5"/>
<dbReference type="OrthoDB" id="10486536at2759"/>
<feature type="region of interest" description="Disordered" evidence="3">
    <location>
        <begin position="1"/>
        <end position="27"/>
    </location>
</feature>
<feature type="compositionally biased region" description="Polar residues" evidence="3">
    <location>
        <begin position="116"/>
        <end position="126"/>
    </location>
</feature>
<feature type="compositionally biased region" description="Gly residues" evidence="3">
    <location>
        <begin position="460"/>
        <end position="469"/>
    </location>
</feature>
<feature type="region of interest" description="Disordered" evidence="3">
    <location>
        <begin position="175"/>
        <end position="200"/>
    </location>
</feature>
<accession>D7G8F5</accession>
<comment type="similarity">
    <text evidence="1">Belongs to the taxilin family.</text>
</comment>
<dbReference type="Pfam" id="PF09728">
    <property type="entry name" value="Taxilin"/>
    <property type="match status" value="1"/>
</dbReference>
<feature type="coiled-coil region" evidence="2">
    <location>
        <begin position="298"/>
        <end position="332"/>
    </location>
</feature>
<sequence length="571" mass="61023">MPKHALAPTRERPSADPSVCGSSSTATPVVLSNEVLLRSKIAQLQLERAKQQRKGKNDNGAAAAPTPSSPLRARGQQAVEVAAAVGATPSSSADAAHGNGRKARTATSKHRLANPQAGQSRPQNGQAAAAAASGVKGDPGGAEGRGERDAARVESEEEVMRRFEAQVILARKEGGLQSPRGSSENSGTPLQQQQQQQWHGFTPQGMQALRDMYREQVQAARTMAKQADTLTRKTQEMEKLNEVMRAEADADAREAARLNQAAAKLQTLSGELDGRRTAMLEARNVEAGKETARREEMNASLNAVVSDISKKIKEQEEERIAQDAENASLRSDLQALLQTYDENKTASEKSLRGHEEEGVKLAKRLESLTAAVQISLGREEGLRKAIGELAGAEGMLRKRVGEHATRLERQEAGLKTYLESVQRLQANETKLLVSIARLSKEKTGLLARAGCLVVGGEGGIDDAGGGGGGGDERSDRRDDAKLGEDGMRALLREKKQAAAEAEREKDRLQARCRELQAERTTIASKAESVAATTAERDEAEAGVAEGETEIGRAEDKIENGGTAQEEACTAS</sequence>
<keyword evidence="2" id="KW-0175">Coiled coil</keyword>
<protein>
    <submittedName>
        <fullName evidence="4">Uncharacterized protein</fullName>
    </submittedName>
</protein>
<dbReference type="GO" id="GO:0019905">
    <property type="term" value="F:syntaxin binding"/>
    <property type="evidence" value="ECO:0007669"/>
    <property type="project" value="InterPro"/>
</dbReference>
<feature type="compositionally biased region" description="Basic residues" evidence="3">
    <location>
        <begin position="99"/>
        <end position="112"/>
    </location>
</feature>
<feature type="compositionally biased region" description="Basic and acidic residues" evidence="3">
    <location>
        <begin position="470"/>
        <end position="488"/>
    </location>
</feature>
<feature type="compositionally biased region" description="Basic and acidic residues" evidence="3">
    <location>
        <begin position="144"/>
        <end position="159"/>
    </location>
</feature>
<evidence type="ECO:0000313" key="5">
    <source>
        <dbReference type="Proteomes" id="UP000002630"/>
    </source>
</evidence>
<feature type="compositionally biased region" description="Polar residues" evidence="3">
    <location>
        <begin position="179"/>
        <end position="190"/>
    </location>
</feature>
<dbReference type="InterPro" id="IPR026183">
    <property type="entry name" value="Taxilin_fam"/>
</dbReference>
<dbReference type="EMBL" id="FN649742">
    <property type="protein sequence ID" value="CBJ28000.1"/>
    <property type="molecule type" value="Genomic_DNA"/>
</dbReference>
<dbReference type="EMBL" id="FN649127">
    <property type="protein sequence ID" value="CBJ28000.1"/>
    <property type="molecule type" value="Genomic_DNA"/>
</dbReference>
<evidence type="ECO:0000313" key="4">
    <source>
        <dbReference type="EMBL" id="CBJ28000.1"/>
    </source>
</evidence>
<feature type="region of interest" description="Disordered" evidence="3">
    <location>
        <begin position="460"/>
        <end position="488"/>
    </location>
</feature>
<feature type="region of interest" description="Disordered" evidence="3">
    <location>
        <begin position="46"/>
        <end position="159"/>
    </location>
</feature>
<name>D7G8F5_ECTSI</name>
<feature type="compositionally biased region" description="Basic and acidic residues" evidence="3">
    <location>
        <begin position="549"/>
        <end position="558"/>
    </location>
</feature>
<keyword evidence="5" id="KW-1185">Reference proteome</keyword>